<comment type="caution">
    <text evidence="4">The sequence shown here is derived from an EMBL/GenBank/DDBJ whole genome shotgun (WGS) entry which is preliminary data.</text>
</comment>
<sequence>MTSNATAAILAEHGSDVERAVLVLTALGTCGSLMLLFTRLRVKYVIPESWRLTLALHDTSVLLLALGLAFFLAYLASAISGLCSAAGFFFLFGLMDSAAMLSLVAVALLFLQNPGKPGQLSSFRKSWILVFVLPEKVVLFVLVLMPTTPIDYFEAASDVPVACFPVRQDGEKGAAYGAILFFILWVLLVLGLVLSGLCAFHLWKSNNSRIHASSPNLWQIEKIGQGRAMQKMLLMEQLLLLMVCFVVTVVVYTQKGHTVPPQWVVVVSLTVLPVVHVGVGGVQVVLWTSLCCCRRKETAKEPHQKLKKLELIRVEGPGKLRLRAMWSAGGKGSSRRGLVKVYGPNHLKGWAQEIVVLGMLRKSQNASLLQCLWTSNVNPYFEAMTTLSGQIITSDARLICLELTSSGTLHDFLQTLEVPLPEPCTRTILHDLAEGLACLHQQSILHRNLTSAAVYLKGSVQRLVLRASLGDFEEAQIYGSLQNGGITTTVSKKQFFFRIFGPTPSLPWRSWGTSASTDRRKNSHIAWLLPFRTKRLQAGKAVKAVRSAVTWKELPRAAVRSSIIQFCAPGAPDDFKERSTRAVANSTLVMVGSAKTDDDDARLVSKSRAHRRDKQSQGWGEMHGSRSPNVPPYDEHRGEVRARGPVLRHRQEARTGPDWRLRRHSLAQRPGIFLPASNNNGNHNHSRSSLVTSDSGYVGTTSSTSSQQHHATAGPHDEIDDLSEFSSAPKAAHRTTSANTISSFGDDILEVLPGMADDDDDLRRGDRTRREIIRERGEARIEQILDSYQERVRRGGLDGGGKDWPKLKFSRIMNGQTASAGNPRTQRTMTTPTTTSTSPRYQQQATVSPRPKTAVTPGVKRIDKVRPLSASSLTPASWNARNSFRKKKARTELSRALSKSRTFAKPSKDRGERRGEGAKQVERKYASHNSAYVHDEVRDLVTIEDAAGAANSAQTRHN</sequence>
<feature type="transmembrane region" description="Helical" evidence="2">
    <location>
        <begin position="264"/>
        <end position="287"/>
    </location>
</feature>
<feature type="region of interest" description="Disordered" evidence="1">
    <location>
        <begin position="596"/>
        <end position="738"/>
    </location>
</feature>
<feature type="compositionally biased region" description="Low complexity" evidence="1">
    <location>
        <begin position="823"/>
        <end position="844"/>
    </location>
</feature>
<evidence type="ECO:0000313" key="5">
    <source>
        <dbReference type="Proteomes" id="UP000245119"/>
    </source>
</evidence>
<dbReference type="Proteomes" id="UP000245119">
    <property type="component" value="Linkage Group LG8"/>
</dbReference>
<dbReference type="GO" id="GO:0004672">
    <property type="term" value="F:protein kinase activity"/>
    <property type="evidence" value="ECO:0007669"/>
    <property type="project" value="InterPro"/>
</dbReference>
<evidence type="ECO:0000256" key="1">
    <source>
        <dbReference type="SAM" id="MobiDB-lite"/>
    </source>
</evidence>
<evidence type="ECO:0000259" key="3">
    <source>
        <dbReference type="PROSITE" id="PS50011"/>
    </source>
</evidence>
<dbReference type="InterPro" id="IPR000719">
    <property type="entry name" value="Prot_kinase_dom"/>
</dbReference>
<feature type="transmembrane region" description="Helical" evidence="2">
    <location>
        <begin position="232"/>
        <end position="252"/>
    </location>
</feature>
<dbReference type="AlphaFoldDB" id="A0A2T7NX67"/>
<feature type="transmembrane region" description="Helical" evidence="2">
    <location>
        <begin position="61"/>
        <end position="82"/>
    </location>
</feature>
<protein>
    <recommendedName>
        <fullName evidence="3">Protein kinase domain-containing protein</fullName>
    </recommendedName>
</protein>
<feature type="transmembrane region" description="Helical" evidence="2">
    <location>
        <begin position="174"/>
        <end position="203"/>
    </location>
</feature>
<dbReference type="Gene3D" id="1.20.1070.10">
    <property type="entry name" value="Rhodopsin 7-helix transmembrane proteins"/>
    <property type="match status" value="1"/>
</dbReference>
<feature type="compositionally biased region" description="Basic and acidic residues" evidence="1">
    <location>
        <begin position="649"/>
        <end position="660"/>
    </location>
</feature>
<keyword evidence="2" id="KW-0812">Transmembrane</keyword>
<feature type="compositionally biased region" description="Low complexity" evidence="1">
    <location>
        <begin position="700"/>
        <end position="713"/>
    </location>
</feature>
<feature type="region of interest" description="Disordered" evidence="1">
    <location>
        <begin position="881"/>
        <end position="931"/>
    </location>
</feature>
<keyword evidence="5" id="KW-1185">Reference proteome</keyword>
<dbReference type="SUPFAM" id="SSF56112">
    <property type="entry name" value="Protein kinase-like (PK-like)"/>
    <property type="match status" value="1"/>
</dbReference>
<dbReference type="InterPro" id="IPR011009">
    <property type="entry name" value="Kinase-like_dom_sf"/>
</dbReference>
<gene>
    <name evidence="4" type="ORF">C0Q70_13409</name>
</gene>
<dbReference type="OrthoDB" id="6163056at2759"/>
<reference evidence="4 5" key="1">
    <citation type="submission" date="2018-04" db="EMBL/GenBank/DDBJ databases">
        <title>The genome of golden apple snail Pomacea canaliculata provides insight into stress tolerance and invasive adaptation.</title>
        <authorList>
            <person name="Liu C."/>
            <person name="Liu B."/>
            <person name="Ren Y."/>
            <person name="Zhang Y."/>
            <person name="Wang H."/>
            <person name="Li S."/>
            <person name="Jiang F."/>
            <person name="Yin L."/>
            <person name="Zhang G."/>
            <person name="Qian W."/>
            <person name="Fan W."/>
        </authorList>
    </citation>
    <scope>NUCLEOTIDE SEQUENCE [LARGE SCALE GENOMIC DNA]</scope>
    <source>
        <strain evidence="4">SZHN2017</strain>
        <tissue evidence="4">Muscle</tissue>
    </source>
</reference>
<keyword evidence="2" id="KW-0472">Membrane</keyword>
<evidence type="ECO:0000256" key="2">
    <source>
        <dbReference type="SAM" id="Phobius"/>
    </source>
</evidence>
<dbReference type="Gene3D" id="1.10.510.10">
    <property type="entry name" value="Transferase(Phosphotransferase) domain 1"/>
    <property type="match status" value="1"/>
</dbReference>
<dbReference type="GO" id="GO:0005524">
    <property type="term" value="F:ATP binding"/>
    <property type="evidence" value="ECO:0007669"/>
    <property type="project" value="InterPro"/>
</dbReference>
<dbReference type="Pfam" id="PF07714">
    <property type="entry name" value="PK_Tyr_Ser-Thr"/>
    <property type="match status" value="1"/>
</dbReference>
<organism evidence="4 5">
    <name type="scientific">Pomacea canaliculata</name>
    <name type="common">Golden apple snail</name>
    <dbReference type="NCBI Taxonomy" id="400727"/>
    <lineage>
        <taxon>Eukaryota</taxon>
        <taxon>Metazoa</taxon>
        <taxon>Spiralia</taxon>
        <taxon>Lophotrochozoa</taxon>
        <taxon>Mollusca</taxon>
        <taxon>Gastropoda</taxon>
        <taxon>Caenogastropoda</taxon>
        <taxon>Architaenioglossa</taxon>
        <taxon>Ampullarioidea</taxon>
        <taxon>Ampullariidae</taxon>
        <taxon>Pomacea</taxon>
    </lineage>
</organism>
<dbReference type="EMBL" id="PZQS01000008">
    <property type="protein sequence ID" value="PVD25749.1"/>
    <property type="molecule type" value="Genomic_DNA"/>
</dbReference>
<feature type="compositionally biased region" description="Polar residues" evidence="1">
    <location>
        <begin position="690"/>
        <end position="699"/>
    </location>
</feature>
<feature type="compositionally biased region" description="Basic and acidic residues" evidence="1">
    <location>
        <begin position="906"/>
        <end position="925"/>
    </location>
</feature>
<accession>A0A2T7NX67</accession>
<feature type="transmembrane region" description="Helical" evidence="2">
    <location>
        <begin position="88"/>
        <end position="111"/>
    </location>
</feature>
<proteinExistence type="predicted"/>
<feature type="transmembrane region" description="Helical" evidence="2">
    <location>
        <begin position="127"/>
        <end position="145"/>
    </location>
</feature>
<evidence type="ECO:0000313" key="4">
    <source>
        <dbReference type="EMBL" id="PVD25749.1"/>
    </source>
</evidence>
<feature type="compositionally biased region" description="Low complexity" evidence="1">
    <location>
        <begin position="677"/>
        <end position="689"/>
    </location>
</feature>
<name>A0A2T7NX67_POMCA</name>
<feature type="compositionally biased region" description="Basic and acidic residues" evidence="1">
    <location>
        <begin position="633"/>
        <end position="642"/>
    </location>
</feature>
<feature type="domain" description="Protein kinase" evidence="3">
    <location>
        <begin position="309"/>
        <end position="588"/>
    </location>
</feature>
<dbReference type="PROSITE" id="PS50011">
    <property type="entry name" value="PROTEIN_KINASE_DOM"/>
    <property type="match status" value="1"/>
</dbReference>
<keyword evidence="2" id="KW-1133">Transmembrane helix</keyword>
<feature type="transmembrane region" description="Helical" evidence="2">
    <location>
        <begin position="20"/>
        <end position="40"/>
    </location>
</feature>
<feature type="region of interest" description="Disordered" evidence="1">
    <location>
        <begin position="815"/>
        <end position="855"/>
    </location>
</feature>
<dbReference type="InterPro" id="IPR001245">
    <property type="entry name" value="Ser-Thr/Tyr_kinase_cat_dom"/>
</dbReference>